<organism evidence="1 2">
    <name type="scientific">Hymenobacter monticola</name>
    <dbReference type="NCBI Taxonomy" id="1705399"/>
    <lineage>
        <taxon>Bacteria</taxon>
        <taxon>Pseudomonadati</taxon>
        <taxon>Bacteroidota</taxon>
        <taxon>Cytophagia</taxon>
        <taxon>Cytophagales</taxon>
        <taxon>Hymenobacteraceae</taxon>
        <taxon>Hymenobacter</taxon>
    </lineage>
</organism>
<name>A0ABY4B6N3_9BACT</name>
<reference evidence="1 2" key="1">
    <citation type="submission" date="2022-03" db="EMBL/GenBank/DDBJ databases">
        <title>Hymenobactersp. isolated from the air.</title>
        <authorList>
            <person name="Won M."/>
            <person name="Kwon S.-W."/>
        </authorList>
    </citation>
    <scope>NUCLEOTIDE SEQUENCE [LARGE SCALE GENOMIC DNA]</scope>
    <source>
        <strain evidence="1 2">KACC 22596</strain>
    </source>
</reference>
<dbReference type="RefSeq" id="WP_243515692.1">
    <property type="nucleotide sequence ID" value="NZ_CP094534.1"/>
</dbReference>
<gene>
    <name evidence="1" type="ORF">MTP16_02535</name>
</gene>
<keyword evidence="2" id="KW-1185">Reference proteome</keyword>
<dbReference type="InterPro" id="IPR018697">
    <property type="entry name" value="DUF2199"/>
</dbReference>
<proteinExistence type="predicted"/>
<accession>A0ABY4B6N3</accession>
<protein>
    <submittedName>
        <fullName evidence="1">DUF2199 domain-containing protein</fullName>
    </submittedName>
</protein>
<sequence>MEGFTCSKCGEFHAEFPMCFGAEFPDYYFSIPVEERETRIELTESLCIVDDAHFFIRGRIEIPVIDSSEVFCWNVWTTLSEANFWRTNEVWHDPERVNEPAYFGWLQTSLPGYPDTLNLKTLVHTQPVGSIPRIEVTDEGHPLSADQLSGITWQRVIELVEIALHGTAA</sequence>
<evidence type="ECO:0000313" key="2">
    <source>
        <dbReference type="Proteomes" id="UP000831390"/>
    </source>
</evidence>
<evidence type="ECO:0000313" key="1">
    <source>
        <dbReference type="EMBL" id="UOE34539.1"/>
    </source>
</evidence>
<dbReference type="Pfam" id="PF09965">
    <property type="entry name" value="DUF2199"/>
    <property type="match status" value="1"/>
</dbReference>
<dbReference type="EMBL" id="CP094534">
    <property type="protein sequence ID" value="UOE34539.1"/>
    <property type="molecule type" value="Genomic_DNA"/>
</dbReference>
<dbReference type="Proteomes" id="UP000831390">
    <property type="component" value="Chromosome"/>
</dbReference>